<comment type="caution">
    <text evidence="3">The sequence shown here is derived from an EMBL/GenBank/DDBJ whole genome shotgun (WGS) entry which is preliminary data.</text>
</comment>
<feature type="region of interest" description="Disordered" evidence="1">
    <location>
        <begin position="1"/>
        <end position="25"/>
    </location>
</feature>
<dbReference type="Proteomes" id="UP000252519">
    <property type="component" value="Unassembled WGS sequence"/>
</dbReference>
<dbReference type="AlphaFoldDB" id="A0A368GX72"/>
<keyword evidence="4" id="KW-1185">Reference proteome</keyword>
<organism evidence="3 4">
    <name type="scientific">Ancylostoma caninum</name>
    <name type="common">Dog hookworm</name>
    <dbReference type="NCBI Taxonomy" id="29170"/>
    <lineage>
        <taxon>Eukaryota</taxon>
        <taxon>Metazoa</taxon>
        <taxon>Ecdysozoa</taxon>
        <taxon>Nematoda</taxon>
        <taxon>Chromadorea</taxon>
        <taxon>Rhabditida</taxon>
        <taxon>Rhabditina</taxon>
        <taxon>Rhabditomorpha</taxon>
        <taxon>Strongyloidea</taxon>
        <taxon>Ancylostomatidae</taxon>
        <taxon>Ancylostomatinae</taxon>
        <taxon>Ancylostoma</taxon>
    </lineage>
</organism>
<sequence>MRGDDNIERLGNPTTELSPASYGFPQTNQNGRNFLSSLTSGGLRIEKIMNYMNVGFVALLIIGAVVAGVVTLVLKPGSSTSQRTETTTSSTADYQGKVMYFAIHPGDGVHKEPAPKYSDANEEARANKCSLRMNKDNTRHSIEAMEDFQIRYSFIIYDATAEATPPLEAREARQKLDEIKSTNNTVFNQTSAILEFKRQAQKGNNDLLVYYIPCRFNYSANDDDTKSFVKEMEEFKGSVMLASNTHEAADVANAFNQSLENVVGSDDEMDISERIKNFGSTHAKNVSGFPPFLAVL</sequence>
<name>A0A368GX72_ANCCA</name>
<evidence type="ECO:0000313" key="3">
    <source>
        <dbReference type="EMBL" id="RCN48941.1"/>
    </source>
</evidence>
<reference evidence="3 4" key="1">
    <citation type="submission" date="2014-10" db="EMBL/GenBank/DDBJ databases">
        <title>Draft genome of the hookworm Ancylostoma caninum.</title>
        <authorList>
            <person name="Mitreva M."/>
        </authorList>
    </citation>
    <scope>NUCLEOTIDE SEQUENCE [LARGE SCALE GENOMIC DNA]</scope>
    <source>
        <strain evidence="3 4">Baltimore</strain>
    </source>
</reference>
<accession>A0A368GX72</accession>
<proteinExistence type="predicted"/>
<evidence type="ECO:0000313" key="4">
    <source>
        <dbReference type="Proteomes" id="UP000252519"/>
    </source>
</evidence>
<gene>
    <name evidence="3" type="ORF">ANCCAN_05050</name>
</gene>
<dbReference type="OrthoDB" id="5875132at2759"/>
<dbReference type="EMBL" id="JOJR01000041">
    <property type="protein sequence ID" value="RCN48941.1"/>
    <property type="molecule type" value="Genomic_DNA"/>
</dbReference>
<keyword evidence="2" id="KW-0472">Membrane</keyword>
<feature type="compositionally biased region" description="Polar residues" evidence="1">
    <location>
        <begin position="12"/>
        <end position="25"/>
    </location>
</feature>
<keyword evidence="2" id="KW-1133">Transmembrane helix</keyword>
<feature type="transmembrane region" description="Helical" evidence="2">
    <location>
        <begin position="54"/>
        <end position="74"/>
    </location>
</feature>
<protein>
    <submittedName>
        <fullName evidence="3">Uncharacterized protein</fullName>
    </submittedName>
</protein>
<evidence type="ECO:0000256" key="1">
    <source>
        <dbReference type="SAM" id="MobiDB-lite"/>
    </source>
</evidence>
<keyword evidence="2" id="KW-0812">Transmembrane</keyword>
<evidence type="ECO:0000256" key="2">
    <source>
        <dbReference type="SAM" id="Phobius"/>
    </source>
</evidence>
<dbReference type="STRING" id="29170.A0A368GX72"/>